<dbReference type="Pfam" id="PF00037">
    <property type="entry name" value="Fer4"/>
    <property type="match status" value="1"/>
</dbReference>
<dbReference type="EMBL" id="RXIL01000002">
    <property type="protein sequence ID" value="RZN73825.1"/>
    <property type="molecule type" value="Genomic_DNA"/>
</dbReference>
<sequence length="58" mass="6906">MVDNGSIKNFFKYTECILCDICIDNCPEGVIKYSWRHRKRHPFSRNVVYAGNVIYYLD</sequence>
<dbReference type="PROSITE" id="PS00198">
    <property type="entry name" value="4FE4S_FER_1"/>
    <property type="match status" value="1"/>
</dbReference>
<evidence type="ECO:0000259" key="1">
    <source>
        <dbReference type="PROSITE" id="PS51379"/>
    </source>
</evidence>
<gene>
    <name evidence="2" type="ORF">EF807_00245</name>
</gene>
<dbReference type="InterPro" id="IPR017896">
    <property type="entry name" value="4Fe4S_Fe-S-bd"/>
</dbReference>
<dbReference type="Gene3D" id="3.30.70.20">
    <property type="match status" value="1"/>
</dbReference>
<organism evidence="2 3">
    <name type="scientific">Candidatus Methanolliviera hydrocarbonicum</name>
    <dbReference type="NCBI Taxonomy" id="2491085"/>
    <lineage>
        <taxon>Archaea</taxon>
        <taxon>Methanobacteriati</taxon>
        <taxon>Methanobacteriota</taxon>
        <taxon>Candidatus Methanoliparia</taxon>
        <taxon>Candidatus Methanoliparales</taxon>
        <taxon>Candidatus Methanollivieraceae</taxon>
        <taxon>Candidatus Methanolliviera</taxon>
    </lineage>
</organism>
<dbReference type="PROSITE" id="PS51379">
    <property type="entry name" value="4FE4S_FER_2"/>
    <property type="match status" value="1"/>
</dbReference>
<feature type="domain" description="4Fe-4S ferredoxin-type" evidence="1">
    <location>
        <begin position="7"/>
        <end position="36"/>
    </location>
</feature>
<dbReference type="SUPFAM" id="SSF54862">
    <property type="entry name" value="4Fe-4S ferredoxins"/>
    <property type="match status" value="1"/>
</dbReference>
<accession>A0A520KZ12</accession>
<proteinExistence type="predicted"/>
<dbReference type="InterPro" id="IPR017900">
    <property type="entry name" value="4Fe4S_Fe_S_CS"/>
</dbReference>
<name>A0A520KZ12_9EURY</name>
<dbReference type="GO" id="GO:0016491">
    <property type="term" value="F:oxidoreductase activity"/>
    <property type="evidence" value="ECO:0007669"/>
    <property type="project" value="UniProtKB-ARBA"/>
</dbReference>
<protein>
    <recommendedName>
        <fullName evidence="1">4Fe-4S ferredoxin-type domain-containing protein</fullName>
    </recommendedName>
</protein>
<dbReference type="AlphaFoldDB" id="A0A520KZ12"/>
<evidence type="ECO:0000313" key="2">
    <source>
        <dbReference type="EMBL" id="RZN73825.1"/>
    </source>
</evidence>
<comment type="caution">
    <text evidence="2">The sequence shown here is derived from an EMBL/GenBank/DDBJ whole genome shotgun (WGS) entry which is preliminary data.</text>
</comment>
<dbReference type="Proteomes" id="UP000320766">
    <property type="component" value="Unassembled WGS sequence"/>
</dbReference>
<evidence type="ECO:0000313" key="3">
    <source>
        <dbReference type="Proteomes" id="UP000320766"/>
    </source>
</evidence>
<reference evidence="2 3" key="1">
    <citation type="journal article" date="2019" name="Nat. Microbiol.">
        <title>Wide diversity of methane and short-chain alkane metabolisms in uncultured archaea.</title>
        <authorList>
            <person name="Borrel G."/>
            <person name="Adam P.S."/>
            <person name="McKay L.J."/>
            <person name="Chen L.X."/>
            <person name="Sierra-Garcia I.N."/>
            <person name="Sieber C.M."/>
            <person name="Letourneur Q."/>
            <person name="Ghozlane A."/>
            <person name="Andersen G.L."/>
            <person name="Li W.J."/>
            <person name="Hallam S.J."/>
            <person name="Muyzer G."/>
            <person name="de Oliveira V.M."/>
            <person name="Inskeep W.P."/>
            <person name="Banfield J.F."/>
            <person name="Gribaldo S."/>
        </authorList>
    </citation>
    <scope>NUCLEOTIDE SEQUENCE [LARGE SCALE GENOMIC DNA]</scope>
    <source>
        <strain evidence="2">NM1b</strain>
    </source>
</reference>